<comment type="caution">
    <text evidence="1">The sequence shown here is derived from an EMBL/GenBank/DDBJ whole genome shotgun (WGS) entry which is preliminary data.</text>
</comment>
<proteinExistence type="predicted"/>
<name>A0A011PMK1_9PROT</name>
<organism evidence="1 2">
    <name type="scientific">Candidatus Accumulibacter appositus</name>
    <dbReference type="NCBI Taxonomy" id="1454003"/>
    <lineage>
        <taxon>Bacteria</taxon>
        <taxon>Pseudomonadati</taxon>
        <taxon>Pseudomonadota</taxon>
        <taxon>Betaproteobacteria</taxon>
        <taxon>Candidatus Accumulibacter</taxon>
    </lineage>
</organism>
<evidence type="ECO:0000313" key="1">
    <source>
        <dbReference type="EMBL" id="EXI78080.1"/>
    </source>
</evidence>
<accession>A0A011PMK1</accession>
<sequence length="118" mass="13325">MSDEVAFLVEHINRSPEPLHADFTNEVRALVRIGLPAARAVLPLLLSPDELTRLRAQRVLEGVSRDVVADTWGADWALLWHENGNYHWRAEAELRQSAVGKWLAWLDQAAARAPRKQA</sequence>
<dbReference type="PATRIC" id="fig|1454003.3.peg.3407"/>
<dbReference type="Proteomes" id="UP000021816">
    <property type="component" value="Unassembled WGS sequence"/>
</dbReference>
<gene>
    <name evidence="1" type="ORF">AW10_03348</name>
</gene>
<reference evidence="1 2" key="1">
    <citation type="submission" date="2014-02" db="EMBL/GenBank/DDBJ databases">
        <title>Expanding our view of genomic diversity in Candidatus Accumulibacter clades.</title>
        <authorList>
            <person name="Skennerton C.T."/>
            <person name="Barr J.J."/>
            <person name="Slater F.R."/>
            <person name="Bond P.L."/>
            <person name="Tyson G.W."/>
        </authorList>
    </citation>
    <scope>NUCLEOTIDE SEQUENCE [LARGE SCALE GENOMIC DNA]</scope>
    <source>
        <strain evidence="2">BA-92</strain>
    </source>
</reference>
<protein>
    <submittedName>
        <fullName evidence="1">Uncharacterized protein</fullName>
    </submittedName>
</protein>
<dbReference type="AlphaFoldDB" id="A0A011PMK1"/>
<dbReference type="STRING" id="1454003.AW10_03348"/>
<evidence type="ECO:0000313" key="2">
    <source>
        <dbReference type="Proteomes" id="UP000021816"/>
    </source>
</evidence>
<dbReference type="EMBL" id="JEMX01000081">
    <property type="protein sequence ID" value="EXI78080.1"/>
    <property type="molecule type" value="Genomic_DNA"/>
</dbReference>